<organism evidence="10">
    <name type="scientific">Oscillatoriales cyanobacterium SpSt-418</name>
    <dbReference type="NCBI Taxonomy" id="2282169"/>
    <lineage>
        <taxon>Bacteria</taxon>
        <taxon>Bacillati</taxon>
        <taxon>Cyanobacteriota</taxon>
        <taxon>Cyanophyceae</taxon>
        <taxon>Oscillatoriophycideae</taxon>
        <taxon>Oscillatoriales</taxon>
    </lineage>
</organism>
<gene>
    <name evidence="10" type="primary">recA</name>
    <name evidence="10" type="ORF">ENR64_03235</name>
</gene>
<dbReference type="PANTHER" id="PTHR45900">
    <property type="entry name" value="RECA"/>
    <property type="match status" value="1"/>
</dbReference>
<dbReference type="GO" id="GO:0005524">
    <property type="term" value="F:ATP binding"/>
    <property type="evidence" value="ECO:0007669"/>
    <property type="project" value="UniProtKB-KW"/>
</dbReference>
<keyword evidence="4 7" id="KW-0067">ATP-binding</keyword>
<dbReference type="GO" id="GO:0003697">
    <property type="term" value="F:single-stranded DNA binding"/>
    <property type="evidence" value="ECO:0007669"/>
    <property type="project" value="InterPro"/>
</dbReference>
<evidence type="ECO:0000256" key="2">
    <source>
        <dbReference type="ARBA" id="ARBA00015553"/>
    </source>
</evidence>
<dbReference type="PROSITE" id="PS50163">
    <property type="entry name" value="RECA_3"/>
    <property type="match status" value="1"/>
</dbReference>
<evidence type="ECO:0000256" key="6">
    <source>
        <dbReference type="RuleBase" id="RU000526"/>
    </source>
</evidence>
<comment type="similarity">
    <text evidence="1 7">Belongs to the RecA family.</text>
</comment>
<dbReference type="InterPro" id="IPR003593">
    <property type="entry name" value="AAA+_ATPase"/>
</dbReference>
<dbReference type="InterPro" id="IPR049428">
    <property type="entry name" value="RecA-like_N"/>
</dbReference>
<dbReference type="CDD" id="cd00983">
    <property type="entry name" value="RecA"/>
    <property type="match status" value="1"/>
</dbReference>
<keyword evidence="6" id="KW-0234">DNA repair</keyword>
<dbReference type="GO" id="GO:0005829">
    <property type="term" value="C:cytosol"/>
    <property type="evidence" value="ECO:0007669"/>
    <property type="project" value="TreeGrafter"/>
</dbReference>
<dbReference type="AlphaFoldDB" id="A0A7C3PFY0"/>
<feature type="domain" description="RecA family profile 1" evidence="8">
    <location>
        <begin position="48"/>
        <end position="205"/>
    </location>
</feature>
<dbReference type="InterPro" id="IPR027417">
    <property type="entry name" value="P-loop_NTPase"/>
</dbReference>
<dbReference type="GO" id="GO:0009432">
    <property type="term" value="P:SOS response"/>
    <property type="evidence" value="ECO:0007669"/>
    <property type="project" value="UniProtKB-KW"/>
</dbReference>
<comment type="function">
    <text evidence="6">Can catalyze the hydrolysis of ATP in the presence of single-stranded DNA, the ATP-dependent uptake of single-stranded DNA by duplex DNA, and the ATP-dependent hybridization of homologous single-stranded DNAs.</text>
</comment>
<keyword evidence="7" id="KW-0227">DNA damage</keyword>
<sequence length="302" mass="32882">MEVGCLFLRTMANKLVSKKSDLEQTLSTINREFGNGSIMRLGDASHMNVKTFSSGSTELDLALGGGYPRGRIIEIYGPESSGKTTLALQAIAQMQKLGGIAAFVDMEHALDPLYAAAIGVDIDQMLVSQPDNGEMAMEIVEQLVRSKSVDLIVVDSVAALVTEAELQAEMGDFPTTSIAWLMSKALRRLMNCLHSQCTVIFLNQLRFKIGVVYGNPETTTGGHALKYYASLRLDTRRIQTLKRGSEEYGIRVKVKVAKNKIAPPFRAAEVDMIFGKGIFKGNTLNGLAATNGQLDSDLLLCR</sequence>
<reference evidence="10" key="1">
    <citation type="journal article" date="2020" name="mSystems">
        <title>Genome- and Community-Level Interaction Insights into Carbon Utilization and Element Cycling Functions of Hydrothermarchaeota in Hydrothermal Sediment.</title>
        <authorList>
            <person name="Zhou Z."/>
            <person name="Liu Y."/>
            <person name="Xu W."/>
            <person name="Pan J."/>
            <person name="Luo Z.H."/>
            <person name="Li M."/>
        </authorList>
    </citation>
    <scope>NUCLEOTIDE SEQUENCE [LARGE SCALE GENOMIC DNA]</scope>
    <source>
        <strain evidence="10">SpSt-418</strain>
    </source>
</reference>
<evidence type="ECO:0000256" key="4">
    <source>
        <dbReference type="ARBA" id="ARBA00022840"/>
    </source>
</evidence>
<keyword evidence="7" id="KW-0238">DNA-binding</keyword>
<dbReference type="NCBIfam" id="TIGR02012">
    <property type="entry name" value="tigrfam_recA"/>
    <property type="match status" value="1"/>
</dbReference>
<comment type="caution">
    <text evidence="10">The sequence shown here is derived from an EMBL/GenBank/DDBJ whole genome shotgun (WGS) entry which is preliminary data.</text>
</comment>
<accession>A0A7C3PFY0</accession>
<dbReference type="GO" id="GO:0006310">
    <property type="term" value="P:DNA recombination"/>
    <property type="evidence" value="ECO:0007669"/>
    <property type="project" value="UniProtKB-KW"/>
</dbReference>
<keyword evidence="3 7" id="KW-0547">Nucleotide-binding</keyword>
<feature type="domain" description="RecA family profile 2" evidence="9">
    <location>
        <begin position="210"/>
        <end position="278"/>
    </location>
</feature>
<dbReference type="PRINTS" id="PR00142">
    <property type="entry name" value="RECA"/>
</dbReference>
<evidence type="ECO:0000256" key="3">
    <source>
        <dbReference type="ARBA" id="ARBA00022741"/>
    </source>
</evidence>
<dbReference type="SUPFAM" id="SSF52540">
    <property type="entry name" value="P-loop containing nucleoside triphosphate hydrolases"/>
    <property type="match status" value="1"/>
</dbReference>
<evidence type="ECO:0000259" key="9">
    <source>
        <dbReference type="PROSITE" id="PS50163"/>
    </source>
</evidence>
<name>A0A7C3PFY0_9CYAN</name>
<dbReference type="Pfam" id="PF00154">
    <property type="entry name" value="RecA_N"/>
    <property type="match status" value="1"/>
</dbReference>
<protein>
    <recommendedName>
        <fullName evidence="2 6">Protein RecA</fullName>
    </recommendedName>
    <alternativeName>
        <fullName evidence="6">Recombinase A</fullName>
    </alternativeName>
</protein>
<proteinExistence type="inferred from homology"/>
<dbReference type="InterPro" id="IPR013765">
    <property type="entry name" value="DNA_recomb/repair_RecA"/>
</dbReference>
<dbReference type="SMART" id="SM00382">
    <property type="entry name" value="AAA"/>
    <property type="match status" value="1"/>
</dbReference>
<keyword evidence="5 7" id="KW-0233">DNA recombination</keyword>
<dbReference type="GO" id="GO:0006281">
    <property type="term" value="P:DNA repair"/>
    <property type="evidence" value="ECO:0007669"/>
    <property type="project" value="UniProtKB-KW"/>
</dbReference>
<dbReference type="GO" id="GO:0140664">
    <property type="term" value="F:ATP-dependent DNA damage sensor activity"/>
    <property type="evidence" value="ECO:0007669"/>
    <property type="project" value="InterPro"/>
</dbReference>
<evidence type="ECO:0000256" key="7">
    <source>
        <dbReference type="RuleBase" id="RU004527"/>
    </source>
</evidence>
<dbReference type="InterPro" id="IPR020588">
    <property type="entry name" value="RecA_ATP-bd"/>
</dbReference>
<evidence type="ECO:0000256" key="1">
    <source>
        <dbReference type="ARBA" id="ARBA00009391"/>
    </source>
</evidence>
<evidence type="ECO:0000313" key="10">
    <source>
        <dbReference type="EMBL" id="HFM96776.1"/>
    </source>
</evidence>
<keyword evidence="6" id="KW-0742">SOS response</keyword>
<evidence type="ECO:0000259" key="8">
    <source>
        <dbReference type="PROSITE" id="PS50162"/>
    </source>
</evidence>
<dbReference type="PANTHER" id="PTHR45900:SF1">
    <property type="entry name" value="MITOCHONDRIAL DNA REPAIR PROTEIN RECA HOMOLOG-RELATED"/>
    <property type="match status" value="1"/>
</dbReference>
<dbReference type="Gene3D" id="3.40.50.300">
    <property type="entry name" value="P-loop containing nucleotide triphosphate hydrolases"/>
    <property type="match status" value="1"/>
</dbReference>
<dbReference type="InterPro" id="IPR020587">
    <property type="entry name" value="RecA_monomer-monomer_interface"/>
</dbReference>
<dbReference type="EMBL" id="DSRU01000043">
    <property type="protein sequence ID" value="HFM96776.1"/>
    <property type="molecule type" value="Genomic_DNA"/>
</dbReference>
<dbReference type="PROSITE" id="PS50162">
    <property type="entry name" value="RECA_2"/>
    <property type="match status" value="1"/>
</dbReference>
<evidence type="ECO:0000256" key="5">
    <source>
        <dbReference type="ARBA" id="ARBA00023172"/>
    </source>
</evidence>